<evidence type="ECO:0000313" key="2">
    <source>
        <dbReference type="Proteomes" id="UP000580250"/>
    </source>
</evidence>
<dbReference type="OrthoDB" id="10402654at2759"/>
<evidence type="ECO:0000313" key="1">
    <source>
        <dbReference type="EMBL" id="CAD2173470.1"/>
    </source>
</evidence>
<protein>
    <submittedName>
        <fullName evidence="1">Uncharacterized protein</fullName>
    </submittedName>
</protein>
<comment type="caution">
    <text evidence="1">The sequence shown here is derived from an EMBL/GenBank/DDBJ whole genome shotgun (WGS) entry which is preliminary data.</text>
</comment>
<sequence>MVTDKSSVTEERDEEYWESRKTEIASEMMTRLNNMANNQDPLFKYCSDWLIARSRRLFKIGRQRVESEECEPSCSSSYVRIPISAEKESDHRCLYDAMNDWKAKFEEERKQGLQMKECAKENNA</sequence>
<dbReference type="EMBL" id="CAJEWN010000218">
    <property type="protein sequence ID" value="CAD2173470.1"/>
    <property type="molecule type" value="Genomic_DNA"/>
</dbReference>
<organism evidence="1 2">
    <name type="scientific">Meloidogyne enterolobii</name>
    <name type="common">Root-knot nematode worm</name>
    <name type="synonym">Meloidogyne mayaguensis</name>
    <dbReference type="NCBI Taxonomy" id="390850"/>
    <lineage>
        <taxon>Eukaryota</taxon>
        <taxon>Metazoa</taxon>
        <taxon>Ecdysozoa</taxon>
        <taxon>Nematoda</taxon>
        <taxon>Chromadorea</taxon>
        <taxon>Rhabditida</taxon>
        <taxon>Tylenchina</taxon>
        <taxon>Tylenchomorpha</taxon>
        <taxon>Tylenchoidea</taxon>
        <taxon>Meloidogynidae</taxon>
        <taxon>Meloidogyninae</taxon>
        <taxon>Meloidogyne</taxon>
    </lineage>
</organism>
<reference evidence="1 2" key="1">
    <citation type="submission" date="2020-08" db="EMBL/GenBank/DDBJ databases">
        <authorList>
            <person name="Koutsovoulos G."/>
            <person name="Danchin GJ E."/>
        </authorList>
    </citation>
    <scope>NUCLEOTIDE SEQUENCE [LARGE SCALE GENOMIC DNA]</scope>
</reference>
<proteinExistence type="predicted"/>
<gene>
    <name evidence="1" type="ORF">MENT_LOCUS25080</name>
</gene>
<dbReference type="Proteomes" id="UP000580250">
    <property type="component" value="Unassembled WGS sequence"/>
</dbReference>
<name>A0A6V7VES4_MELEN</name>
<dbReference type="AlphaFoldDB" id="A0A6V7VES4"/>
<accession>A0A6V7VES4</accession>